<evidence type="ECO:0000256" key="2">
    <source>
        <dbReference type="ARBA" id="ARBA00012513"/>
    </source>
</evidence>
<dbReference type="EC" id="2.7.11.1" evidence="2"/>
<comment type="catalytic activity">
    <reaction evidence="9">
        <text>L-seryl-[protein] + ATP = O-phospho-L-seryl-[protein] + ADP + H(+)</text>
        <dbReference type="Rhea" id="RHEA:17989"/>
        <dbReference type="Rhea" id="RHEA-COMP:9863"/>
        <dbReference type="Rhea" id="RHEA-COMP:11604"/>
        <dbReference type="ChEBI" id="CHEBI:15378"/>
        <dbReference type="ChEBI" id="CHEBI:29999"/>
        <dbReference type="ChEBI" id="CHEBI:30616"/>
        <dbReference type="ChEBI" id="CHEBI:83421"/>
        <dbReference type="ChEBI" id="CHEBI:456216"/>
        <dbReference type="EC" id="2.7.11.1"/>
    </reaction>
</comment>
<keyword evidence="7" id="KW-0325">Glycoprotein</keyword>
<evidence type="ECO:0000256" key="4">
    <source>
        <dbReference type="ARBA" id="ARBA00022729"/>
    </source>
</evidence>
<dbReference type="InterPro" id="IPR025287">
    <property type="entry name" value="WAK_GUB"/>
</dbReference>
<evidence type="ECO:0000256" key="5">
    <source>
        <dbReference type="ARBA" id="ARBA00022989"/>
    </source>
</evidence>
<keyword evidence="15" id="KW-1185">Reference proteome</keyword>
<comment type="caution">
    <text evidence="14">The sequence shown here is derived from an EMBL/GenBank/DDBJ whole genome shotgun (WGS) entry which is preliminary data.</text>
</comment>
<dbReference type="GO" id="GO:0030247">
    <property type="term" value="F:polysaccharide binding"/>
    <property type="evidence" value="ECO:0007669"/>
    <property type="project" value="InterPro"/>
</dbReference>
<evidence type="ECO:0000256" key="10">
    <source>
        <dbReference type="SAM" id="MobiDB-lite"/>
    </source>
</evidence>
<dbReference type="Proteomes" id="UP001054252">
    <property type="component" value="Unassembled WGS sequence"/>
</dbReference>
<evidence type="ECO:0000259" key="12">
    <source>
        <dbReference type="Pfam" id="PF13947"/>
    </source>
</evidence>
<dbReference type="InterPro" id="IPR032872">
    <property type="entry name" value="WAK_assoc_C"/>
</dbReference>
<dbReference type="GO" id="GO:0016020">
    <property type="term" value="C:membrane"/>
    <property type="evidence" value="ECO:0007669"/>
    <property type="project" value="UniProtKB-SubCell"/>
</dbReference>
<feature type="domain" description="Wall-associated receptor kinase C-terminal" evidence="13">
    <location>
        <begin position="204"/>
        <end position="289"/>
    </location>
</feature>
<protein>
    <recommendedName>
        <fullName evidence="2">non-specific serine/threonine protein kinase</fullName>
        <ecNumber evidence="2">2.7.11.1</ecNumber>
    </recommendedName>
</protein>
<evidence type="ECO:0000256" key="9">
    <source>
        <dbReference type="ARBA" id="ARBA00048679"/>
    </source>
</evidence>
<keyword evidence="4 11" id="KW-0732">Signal</keyword>
<dbReference type="PANTHER" id="PTHR33138:SF72">
    <property type="entry name" value="WALL-ASSOCIATED RECEPTOR KINASE CARBOXY-TERMINAL PROTEIN"/>
    <property type="match status" value="1"/>
</dbReference>
<keyword evidence="3" id="KW-0812">Transmembrane</keyword>
<dbReference type="Pfam" id="PF14380">
    <property type="entry name" value="WAK_assoc"/>
    <property type="match status" value="1"/>
</dbReference>
<evidence type="ECO:0000256" key="1">
    <source>
        <dbReference type="ARBA" id="ARBA00004167"/>
    </source>
</evidence>
<proteinExistence type="predicted"/>
<dbReference type="GO" id="GO:0004674">
    <property type="term" value="F:protein serine/threonine kinase activity"/>
    <property type="evidence" value="ECO:0007669"/>
    <property type="project" value="UniProtKB-KW"/>
</dbReference>
<evidence type="ECO:0000313" key="15">
    <source>
        <dbReference type="Proteomes" id="UP001054252"/>
    </source>
</evidence>
<evidence type="ECO:0000256" key="6">
    <source>
        <dbReference type="ARBA" id="ARBA00023136"/>
    </source>
</evidence>
<dbReference type="AlphaFoldDB" id="A0AAV5J8A7"/>
<feature type="chain" id="PRO_5043473005" description="non-specific serine/threonine protein kinase" evidence="11">
    <location>
        <begin position="23"/>
        <end position="305"/>
    </location>
</feature>
<keyword evidence="5" id="KW-1133">Transmembrane helix</keyword>
<feature type="signal peptide" evidence="11">
    <location>
        <begin position="1"/>
        <end position="22"/>
    </location>
</feature>
<organism evidence="14 15">
    <name type="scientific">Rubroshorea leprosula</name>
    <dbReference type="NCBI Taxonomy" id="152421"/>
    <lineage>
        <taxon>Eukaryota</taxon>
        <taxon>Viridiplantae</taxon>
        <taxon>Streptophyta</taxon>
        <taxon>Embryophyta</taxon>
        <taxon>Tracheophyta</taxon>
        <taxon>Spermatophyta</taxon>
        <taxon>Magnoliopsida</taxon>
        <taxon>eudicotyledons</taxon>
        <taxon>Gunneridae</taxon>
        <taxon>Pentapetalae</taxon>
        <taxon>rosids</taxon>
        <taxon>malvids</taxon>
        <taxon>Malvales</taxon>
        <taxon>Dipterocarpaceae</taxon>
        <taxon>Rubroshorea</taxon>
    </lineage>
</organism>
<evidence type="ECO:0000256" key="3">
    <source>
        <dbReference type="ARBA" id="ARBA00022692"/>
    </source>
</evidence>
<sequence length="305" mass="33958">MHPLHLPGSFFFIIITFVLIHAHKFASSVDERYEKCNRTFACGKIKNIGYPFWGSDRPDYCGFPGFQLNCRDSFAEITIMSVRYHVLGIKNEFRLLNVARPDYRGDLCSIFLFNTTLDPDGLFKFTPDTQEINLYYHCALPPLPPLTSLPSTPPTPPTPPTPIQCQGEMDEYLRHFTCNVNGVTFCGYYLTRNLSGLPDYIAKISGFLGSCGKRVVLAANQSEIQSMEERPSPSPSPSPKGENLAKALAKGFGLQWNASNSLCDRCRGSGGQCGYNTVSNKFSCYCTDRPYDTVCPTPTGQFVTT</sequence>
<evidence type="ECO:0000256" key="8">
    <source>
        <dbReference type="ARBA" id="ARBA00047899"/>
    </source>
</evidence>
<keyword evidence="6" id="KW-0472">Membrane</keyword>
<feature type="domain" description="Wall-associated receptor kinase galacturonan-binding" evidence="12">
    <location>
        <begin position="36"/>
        <end position="99"/>
    </location>
</feature>
<comment type="subcellular location">
    <subcellularLocation>
        <location evidence="1">Membrane</location>
        <topology evidence="1">Single-pass membrane protein</topology>
    </subcellularLocation>
</comment>
<dbReference type="EMBL" id="BPVZ01000031">
    <property type="protein sequence ID" value="GKV09717.1"/>
    <property type="molecule type" value="Genomic_DNA"/>
</dbReference>
<evidence type="ECO:0000256" key="7">
    <source>
        <dbReference type="ARBA" id="ARBA00023180"/>
    </source>
</evidence>
<feature type="region of interest" description="Disordered" evidence="10">
    <location>
        <begin position="224"/>
        <end position="243"/>
    </location>
</feature>
<dbReference type="Pfam" id="PF13947">
    <property type="entry name" value="GUB_WAK_bind"/>
    <property type="match status" value="1"/>
</dbReference>
<dbReference type="PANTHER" id="PTHR33138">
    <property type="entry name" value="OS01G0690200 PROTEIN"/>
    <property type="match status" value="1"/>
</dbReference>
<evidence type="ECO:0000256" key="11">
    <source>
        <dbReference type="SAM" id="SignalP"/>
    </source>
</evidence>
<evidence type="ECO:0000259" key="13">
    <source>
        <dbReference type="Pfam" id="PF14380"/>
    </source>
</evidence>
<evidence type="ECO:0000313" key="14">
    <source>
        <dbReference type="EMBL" id="GKV09717.1"/>
    </source>
</evidence>
<reference evidence="14 15" key="1">
    <citation type="journal article" date="2021" name="Commun. Biol.">
        <title>The genome of Shorea leprosula (Dipterocarpaceae) highlights the ecological relevance of drought in aseasonal tropical rainforests.</title>
        <authorList>
            <person name="Ng K.K.S."/>
            <person name="Kobayashi M.J."/>
            <person name="Fawcett J.A."/>
            <person name="Hatakeyama M."/>
            <person name="Paape T."/>
            <person name="Ng C.H."/>
            <person name="Ang C.C."/>
            <person name="Tnah L.H."/>
            <person name="Lee C.T."/>
            <person name="Nishiyama T."/>
            <person name="Sese J."/>
            <person name="O'Brien M.J."/>
            <person name="Copetti D."/>
            <person name="Mohd Noor M.I."/>
            <person name="Ong R.C."/>
            <person name="Putra M."/>
            <person name="Sireger I.Z."/>
            <person name="Indrioko S."/>
            <person name="Kosugi Y."/>
            <person name="Izuno A."/>
            <person name="Isagi Y."/>
            <person name="Lee S.L."/>
            <person name="Shimizu K.K."/>
        </authorList>
    </citation>
    <scope>NUCLEOTIDE SEQUENCE [LARGE SCALE GENOMIC DNA]</scope>
    <source>
        <strain evidence="14">214</strain>
    </source>
</reference>
<accession>A0AAV5J8A7</accession>
<gene>
    <name evidence="14" type="ORF">SLEP1_g21174</name>
</gene>
<comment type="catalytic activity">
    <reaction evidence="8">
        <text>L-threonyl-[protein] + ATP = O-phospho-L-threonyl-[protein] + ADP + H(+)</text>
        <dbReference type="Rhea" id="RHEA:46608"/>
        <dbReference type="Rhea" id="RHEA-COMP:11060"/>
        <dbReference type="Rhea" id="RHEA-COMP:11605"/>
        <dbReference type="ChEBI" id="CHEBI:15378"/>
        <dbReference type="ChEBI" id="CHEBI:30013"/>
        <dbReference type="ChEBI" id="CHEBI:30616"/>
        <dbReference type="ChEBI" id="CHEBI:61977"/>
        <dbReference type="ChEBI" id="CHEBI:456216"/>
        <dbReference type="EC" id="2.7.11.1"/>
    </reaction>
</comment>
<name>A0AAV5J8A7_9ROSI</name>